<proteinExistence type="predicted"/>
<dbReference type="AlphaFoldDB" id="A0A1C5JS23"/>
<gene>
    <name evidence="1" type="ORF">GA0070613_5222</name>
</gene>
<reference evidence="2" key="1">
    <citation type="submission" date="2016-06" db="EMBL/GenBank/DDBJ databases">
        <authorList>
            <person name="Varghese N."/>
            <person name="Submissions Spin"/>
        </authorList>
    </citation>
    <scope>NUCLEOTIDE SEQUENCE [LARGE SCALE GENOMIC DNA]</scope>
    <source>
        <strain evidence="2">DSM 43819</strain>
    </source>
</reference>
<protein>
    <submittedName>
        <fullName evidence="1">Uncharacterized protein</fullName>
    </submittedName>
</protein>
<keyword evidence="2" id="KW-1185">Reference proteome</keyword>
<dbReference type="Proteomes" id="UP000198221">
    <property type="component" value="Chromosome I"/>
</dbReference>
<dbReference type="EMBL" id="LT607754">
    <property type="protein sequence ID" value="SCG73039.1"/>
    <property type="molecule type" value="Genomic_DNA"/>
</dbReference>
<accession>A0A1C5JS23</accession>
<dbReference type="RefSeq" id="WP_089014613.1">
    <property type="nucleotide sequence ID" value="NZ_LT607754.1"/>
</dbReference>
<sequence length="81" mass="8459">MVALTAELVDQLVDVLTGALLKQDKGILGGLRITATLQPHRSIGLATHESNARTTPGSFRFNPCLSARSTAPACISPSVAM</sequence>
<evidence type="ECO:0000313" key="1">
    <source>
        <dbReference type="EMBL" id="SCG73039.1"/>
    </source>
</evidence>
<name>A0A1C5JS23_9ACTN</name>
<evidence type="ECO:0000313" key="2">
    <source>
        <dbReference type="Proteomes" id="UP000198221"/>
    </source>
</evidence>
<organism evidence="1 2">
    <name type="scientific">Micromonospora inositola</name>
    <dbReference type="NCBI Taxonomy" id="47865"/>
    <lineage>
        <taxon>Bacteria</taxon>
        <taxon>Bacillati</taxon>
        <taxon>Actinomycetota</taxon>
        <taxon>Actinomycetes</taxon>
        <taxon>Micromonosporales</taxon>
        <taxon>Micromonosporaceae</taxon>
        <taxon>Micromonospora</taxon>
    </lineage>
</organism>